<dbReference type="PROSITE" id="PS00028">
    <property type="entry name" value="ZINC_FINGER_C2H2_1"/>
    <property type="match status" value="1"/>
</dbReference>
<dbReference type="InterPro" id="IPR004882">
    <property type="entry name" value="Luc7-rel"/>
</dbReference>
<dbReference type="EMBL" id="CAXAMN010021984">
    <property type="protein sequence ID" value="CAK9065152.1"/>
    <property type="molecule type" value="Genomic_DNA"/>
</dbReference>
<feature type="coiled-coil region" evidence="3">
    <location>
        <begin position="133"/>
        <end position="188"/>
    </location>
</feature>
<evidence type="ECO:0000313" key="7">
    <source>
        <dbReference type="Proteomes" id="UP001642484"/>
    </source>
</evidence>
<accession>A0ABP0NPQ8</accession>
<evidence type="ECO:0000256" key="3">
    <source>
        <dbReference type="SAM" id="Coils"/>
    </source>
</evidence>
<reference evidence="6 7" key="1">
    <citation type="submission" date="2024-02" db="EMBL/GenBank/DDBJ databases">
        <authorList>
            <person name="Chen Y."/>
            <person name="Shah S."/>
            <person name="Dougan E. K."/>
            <person name="Thang M."/>
            <person name="Chan C."/>
        </authorList>
    </citation>
    <scope>NUCLEOTIDE SEQUENCE [LARGE SCALE GENOMIC DNA]</scope>
</reference>
<evidence type="ECO:0000313" key="6">
    <source>
        <dbReference type="EMBL" id="CAK9065152.1"/>
    </source>
</evidence>
<comment type="similarity">
    <text evidence="1">Belongs to the Luc7 family.</text>
</comment>
<proteinExistence type="inferred from homology"/>
<dbReference type="Proteomes" id="UP001642484">
    <property type="component" value="Unassembled WGS sequence"/>
</dbReference>
<protein>
    <recommendedName>
        <fullName evidence="5">C2H2-type domain-containing protein</fullName>
    </recommendedName>
</protein>
<feature type="region of interest" description="Disordered" evidence="4">
    <location>
        <begin position="1"/>
        <end position="29"/>
    </location>
</feature>
<feature type="compositionally biased region" description="Basic and acidic residues" evidence="4">
    <location>
        <begin position="228"/>
        <end position="302"/>
    </location>
</feature>
<keyword evidence="2" id="KW-0863">Zinc-finger</keyword>
<keyword evidence="7" id="KW-1185">Reference proteome</keyword>
<keyword evidence="2" id="KW-0479">Metal-binding</keyword>
<evidence type="ECO:0000256" key="1">
    <source>
        <dbReference type="ARBA" id="ARBA00005655"/>
    </source>
</evidence>
<sequence length="332" mass="38161">MDQARAMLDALMGPQRDVAKKSKKDPAEDWRDDSVCKSFLAGFCPFDQDVLGGTRNIKACPKIHSTVIRECFDKHLEGAQDSNLRYSFEAQALKDCEDVLLRAEEHSAKEVERLRSELRSTKPKLPPEILAKLEELRAEAADIERRAALLMKDAKQGGGYKNLSLTWSRAAKEKLEEAEELERAEQKRIADSIEPKSCDICGTVFLDDAKFQAHFHFDVHEGYKQVRDRHAQLEARQKQRSTQTKERSKEPSRSRQDGRERYVAEERERRSYSTDKPRRNLERRDSRDTGDRGSRTVREPRLRSRGVGGVVGKLRRAKEEHDLGWQQSAANK</sequence>
<keyword evidence="3" id="KW-0175">Coiled coil</keyword>
<keyword evidence="2" id="KW-0862">Zinc</keyword>
<evidence type="ECO:0000259" key="5">
    <source>
        <dbReference type="PROSITE" id="PS50157"/>
    </source>
</evidence>
<gene>
    <name evidence="6" type="ORF">CCMP2556_LOCUS32035</name>
</gene>
<feature type="compositionally biased region" description="Basic and acidic residues" evidence="4">
    <location>
        <begin position="17"/>
        <end position="29"/>
    </location>
</feature>
<name>A0ABP0NPQ8_9DINO</name>
<evidence type="ECO:0000256" key="4">
    <source>
        <dbReference type="SAM" id="MobiDB-lite"/>
    </source>
</evidence>
<dbReference type="Pfam" id="PF03194">
    <property type="entry name" value="LUC7"/>
    <property type="match status" value="1"/>
</dbReference>
<feature type="region of interest" description="Disordered" evidence="4">
    <location>
        <begin position="228"/>
        <end position="332"/>
    </location>
</feature>
<dbReference type="PANTHER" id="PTHR12375">
    <property type="entry name" value="RNA-BINDING PROTEIN LUC7-RELATED"/>
    <property type="match status" value="1"/>
</dbReference>
<comment type="caution">
    <text evidence="6">The sequence shown here is derived from an EMBL/GenBank/DDBJ whole genome shotgun (WGS) entry which is preliminary data.</text>
</comment>
<evidence type="ECO:0000256" key="2">
    <source>
        <dbReference type="PROSITE-ProRule" id="PRU00042"/>
    </source>
</evidence>
<feature type="domain" description="C2H2-type" evidence="5">
    <location>
        <begin position="196"/>
        <end position="225"/>
    </location>
</feature>
<organism evidence="6 7">
    <name type="scientific">Durusdinium trenchii</name>
    <dbReference type="NCBI Taxonomy" id="1381693"/>
    <lineage>
        <taxon>Eukaryota</taxon>
        <taxon>Sar</taxon>
        <taxon>Alveolata</taxon>
        <taxon>Dinophyceae</taxon>
        <taxon>Suessiales</taxon>
        <taxon>Symbiodiniaceae</taxon>
        <taxon>Durusdinium</taxon>
    </lineage>
</organism>
<dbReference type="InterPro" id="IPR013087">
    <property type="entry name" value="Znf_C2H2_type"/>
</dbReference>
<dbReference type="PROSITE" id="PS50157">
    <property type="entry name" value="ZINC_FINGER_C2H2_2"/>
    <property type="match status" value="1"/>
</dbReference>